<accession>A0ABQ6B2F6</accession>
<dbReference type="Proteomes" id="UP001156905">
    <property type="component" value="Unassembled WGS sequence"/>
</dbReference>
<dbReference type="RefSeq" id="WP_284267289.1">
    <property type="nucleotide sequence ID" value="NZ_BSOW01000011.1"/>
</dbReference>
<dbReference type="EMBL" id="BSOW01000011">
    <property type="protein sequence ID" value="GLR86751.1"/>
    <property type="molecule type" value="Genomic_DNA"/>
</dbReference>
<dbReference type="InterPro" id="IPR000639">
    <property type="entry name" value="Epox_hydrolase-like"/>
</dbReference>
<evidence type="ECO:0000313" key="3">
    <source>
        <dbReference type="Proteomes" id="UP001156905"/>
    </source>
</evidence>
<dbReference type="GO" id="GO:0016787">
    <property type="term" value="F:hydrolase activity"/>
    <property type="evidence" value="ECO:0007669"/>
    <property type="project" value="UniProtKB-KW"/>
</dbReference>
<dbReference type="SUPFAM" id="SSF53474">
    <property type="entry name" value="alpha/beta-Hydrolases"/>
    <property type="match status" value="1"/>
</dbReference>
<sequence>MQPKTVTAGVLDVAYLEFGAPDGWPCIMGHGFPYDVHAYAETAPLIAQSGARVLVPWLRGYGGTRFLSDKTLRSGEQAALGADLLAFMDALKIERAVVGGYDWGGRAACVVSALYPERVVGLVSGNSYNIQNIARSMEPASPPQEAALWYQYLFHNERGRRALERNRRGFARQLWSMWSPKWTFDDATFDTSAAAFDNADFVDVVIHSYRHRYALVAGDPAYEAMEARLAAQPPIRVPTIAIDGDSDGVLPGTASHRPKFGGAFELRVFRDAGHNLPQERPAEWAQAVLDLRKAAER</sequence>
<comment type="caution">
    <text evidence="2">The sequence shown here is derived from an EMBL/GenBank/DDBJ whole genome shotgun (WGS) entry which is preliminary data.</text>
</comment>
<reference evidence="3" key="1">
    <citation type="journal article" date="2019" name="Int. J. Syst. Evol. Microbiol.">
        <title>The Global Catalogue of Microorganisms (GCM) 10K type strain sequencing project: providing services to taxonomists for standard genome sequencing and annotation.</title>
        <authorList>
            <consortium name="The Broad Institute Genomics Platform"/>
            <consortium name="The Broad Institute Genome Sequencing Center for Infectious Disease"/>
            <person name="Wu L."/>
            <person name="Ma J."/>
        </authorList>
    </citation>
    <scope>NUCLEOTIDE SEQUENCE [LARGE SCALE GENOMIC DNA]</scope>
    <source>
        <strain evidence="3">NBRC 102520</strain>
    </source>
</reference>
<proteinExistence type="predicted"/>
<dbReference type="Gene3D" id="3.40.50.1820">
    <property type="entry name" value="alpha/beta hydrolase"/>
    <property type="match status" value="1"/>
</dbReference>
<keyword evidence="3" id="KW-1185">Reference proteome</keyword>
<dbReference type="InterPro" id="IPR050266">
    <property type="entry name" value="AB_hydrolase_sf"/>
</dbReference>
<dbReference type="InterPro" id="IPR029058">
    <property type="entry name" value="AB_hydrolase_fold"/>
</dbReference>
<dbReference type="Pfam" id="PF00561">
    <property type="entry name" value="Abhydrolase_1"/>
    <property type="match status" value="1"/>
</dbReference>
<dbReference type="PRINTS" id="PR00412">
    <property type="entry name" value="EPOXHYDRLASE"/>
</dbReference>
<dbReference type="InterPro" id="IPR000073">
    <property type="entry name" value="AB_hydrolase_1"/>
</dbReference>
<organism evidence="2 3">
    <name type="scientific">Bradyrhizobium iriomotense</name>
    <dbReference type="NCBI Taxonomy" id="441950"/>
    <lineage>
        <taxon>Bacteria</taxon>
        <taxon>Pseudomonadati</taxon>
        <taxon>Pseudomonadota</taxon>
        <taxon>Alphaproteobacteria</taxon>
        <taxon>Hyphomicrobiales</taxon>
        <taxon>Nitrobacteraceae</taxon>
        <taxon>Bradyrhizobium</taxon>
    </lineage>
</organism>
<protein>
    <submittedName>
        <fullName evidence="2">Alpha/beta hydrolase</fullName>
    </submittedName>
</protein>
<evidence type="ECO:0000259" key="1">
    <source>
        <dbReference type="Pfam" id="PF00561"/>
    </source>
</evidence>
<keyword evidence="2" id="KW-0378">Hydrolase</keyword>
<feature type="domain" description="AB hydrolase-1" evidence="1">
    <location>
        <begin position="29"/>
        <end position="276"/>
    </location>
</feature>
<gene>
    <name evidence="2" type="ORF">GCM10007857_34620</name>
</gene>
<dbReference type="PANTHER" id="PTHR43798">
    <property type="entry name" value="MONOACYLGLYCEROL LIPASE"/>
    <property type="match status" value="1"/>
</dbReference>
<evidence type="ECO:0000313" key="2">
    <source>
        <dbReference type="EMBL" id="GLR86751.1"/>
    </source>
</evidence>
<name>A0ABQ6B2F6_9BRAD</name>